<feature type="transmembrane region" description="Helical" evidence="7">
    <location>
        <begin position="138"/>
        <end position="160"/>
    </location>
</feature>
<feature type="transmembrane region" description="Helical" evidence="7">
    <location>
        <begin position="291"/>
        <end position="312"/>
    </location>
</feature>
<dbReference type="SUPFAM" id="SSF161098">
    <property type="entry name" value="MetI-like"/>
    <property type="match status" value="1"/>
</dbReference>
<evidence type="ECO:0000256" key="1">
    <source>
        <dbReference type="ARBA" id="ARBA00004651"/>
    </source>
</evidence>
<feature type="transmembrane region" description="Helical" evidence="7">
    <location>
        <begin position="37"/>
        <end position="60"/>
    </location>
</feature>
<feature type="transmembrane region" description="Helical" evidence="7">
    <location>
        <begin position="238"/>
        <end position="258"/>
    </location>
</feature>
<dbReference type="InterPro" id="IPR035906">
    <property type="entry name" value="MetI-like_sf"/>
</dbReference>
<evidence type="ECO:0000256" key="3">
    <source>
        <dbReference type="ARBA" id="ARBA00022475"/>
    </source>
</evidence>
<evidence type="ECO:0000256" key="6">
    <source>
        <dbReference type="ARBA" id="ARBA00023136"/>
    </source>
</evidence>
<dbReference type="Gene3D" id="1.10.3720.10">
    <property type="entry name" value="MetI-like"/>
    <property type="match status" value="1"/>
</dbReference>
<keyword evidence="11" id="KW-1185">Reference proteome</keyword>
<dbReference type="InterPro" id="IPR051393">
    <property type="entry name" value="ABC_transporter_permease"/>
</dbReference>
<accession>A0ABS1Q4C2</accession>
<evidence type="ECO:0000256" key="4">
    <source>
        <dbReference type="ARBA" id="ARBA00022692"/>
    </source>
</evidence>
<feature type="transmembrane region" description="Helical" evidence="7">
    <location>
        <begin position="180"/>
        <end position="209"/>
    </location>
</feature>
<evidence type="ECO:0000313" key="11">
    <source>
        <dbReference type="Proteomes" id="UP000621510"/>
    </source>
</evidence>
<comment type="caution">
    <text evidence="10">The sequence shown here is derived from an EMBL/GenBank/DDBJ whole genome shotgun (WGS) entry which is preliminary data.</text>
</comment>
<evidence type="ECO:0000256" key="5">
    <source>
        <dbReference type="ARBA" id="ARBA00022989"/>
    </source>
</evidence>
<sequence length="331" mass="35194">MSTSTVPGKPRTAGAPSAPSVPSTRVTRSRRPQRQAVGALLGPFTLLLFAVFLVPVLYAVKLSFFSESHTGLGFGNAHTAFVGLRNYTSVLSDPSFVRGVGVTLLYALVFIPLVLAGALALALLFDSGLVHARRLSQTALFVPHAVPGIIATVIWLYLYTPGISPVLGLLNNADISVNFLGLRMLIPSLVNIALWSGLGYTAVIFFAALRAIPRELIEAAQVDGAGPVRTALTIKVPMIRGTLSTVAIFTTIAALQLFTEPMLLSRASPLVGPRYTPNMYIFDAAFTRNNYGLASAASVLLLLVCCVLSYVVTRGTAGTARRVPDPRKARS</sequence>
<feature type="transmembrane region" description="Helical" evidence="7">
    <location>
        <begin position="104"/>
        <end position="126"/>
    </location>
</feature>
<comment type="similarity">
    <text evidence="7">Belongs to the binding-protein-dependent transport system permease family.</text>
</comment>
<comment type="subcellular location">
    <subcellularLocation>
        <location evidence="1 7">Cell membrane</location>
        <topology evidence="1 7">Multi-pass membrane protein</topology>
    </subcellularLocation>
</comment>
<dbReference type="CDD" id="cd06261">
    <property type="entry name" value="TM_PBP2"/>
    <property type="match status" value="1"/>
</dbReference>
<dbReference type="PANTHER" id="PTHR30193">
    <property type="entry name" value="ABC TRANSPORTER PERMEASE PROTEIN"/>
    <property type="match status" value="1"/>
</dbReference>
<name>A0ABS1Q4C2_9ACTN</name>
<evidence type="ECO:0000313" key="10">
    <source>
        <dbReference type="EMBL" id="MBL1119526.1"/>
    </source>
</evidence>
<evidence type="ECO:0000256" key="8">
    <source>
        <dbReference type="SAM" id="MobiDB-lite"/>
    </source>
</evidence>
<dbReference type="Proteomes" id="UP000621510">
    <property type="component" value="Unassembled WGS sequence"/>
</dbReference>
<dbReference type="PROSITE" id="PS50928">
    <property type="entry name" value="ABC_TM1"/>
    <property type="match status" value="1"/>
</dbReference>
<evidence type="ECO:0000256" key="7">
    <source>
        <dbReference type="RuleBase" id="RU363032"/>
    </source>
</evidence>
<keyword evidence="4 7" id="KW-0812">Transmembrane</keyword>
<dbReference type="EMBL" id="JAERRG010000032">
    <property type="protein sequence ID" value="MBL1119526.1"/>
    <property type="molecule type" value="Genomic_DNA"/>
</dbReference>
<keyword evidence="6 7" id="KW-0472">Membrane</keyword>
<keyword evidence="2 7" id="KW-0813">Transport</keyword>
<proteinExistence type="inferred from homology"/>
<dbReference type="PANTHER" id="PTHR30193:SF41">
    <property type="entry name" value="DIACETYLCHITOBIOSE UPTAKE SYSTEM PERMEASE PROTEIN NGCF"/>
    <property type="match status" value="1"/>
</dbReference>
<keyword evidence="3" id="KW-1003">Cell membrane</keyword>
<dbReference type="Pfam" id="PF00528">
    <property type="entry name" value="BPD_transp_1"/>
    <property type="match status" value="1"/>
</dbReference>
<evidence type="ECO:0000259" key="9">
    <source>
        <dbReference type="PROSITE" id="PS50928"/>
    </source>
</evidence>
<dbReference type="InterPro" id="IPR000515">
    <property type="entry name" value="MetI-like"/>
</dbReference>
<dbReference type="RefSeq" id="WP_201857294.1">
    <property type="nucleotide sequence ID" value="NZ_JAERRG010000032.1"/>
</dbReference>
<reference evidence="10 11" key="1">
    <citation type="submission" date="2021-01" db="EMBL/GenBank/DDBJ databases">
        <title>WGS of actinomycetes isolated from Thailand.</title>
        <authorList>
            <person name="Thawai C."/>
        </authorList>
    </citation>
    <scope>NUCLEOTIDE SEQUENCE [LARGE SCALE GENOMIC DNA]</scope>
    <source>
        <strain evidence="10 11">CA3R110</strain>
    </source>
</reference>
<feature type="domain" description="ABC transmembrane type-1" evidence="9">
    <location>
        <begin position="100"/>
        <end position="312"/>
    </location>
</feature>
<feature type="region of interest" description="Disordered" evidence="8">
    <location>
        <begin position="1"/>
        <end position="30"/>
    </location>
</feature>
<evidence type="ECO:0000256" key="2">
    <source>
        <dbReference type="ARBA" id="ARBA00022448"/>
    </source>
</evidence>
<keyword evidence="5 7" id="KW-1133">Transmembrane helix</keyword>
<protein>
    <submittedName>
        <fullName evidence="10">Sugar ABC transporter permease</fullName>
    </submittedName>
</protein>
<organism evidence="10 11">
    <name type="scientific">Streptomyces endocoffeicus</name>
    <dbReference type="NCBI Taxonomy" id="2898945"/>
    <lineage>
        <taxon>Bacteria</taxon>
        <taxon>Bacillati</taxon>
        <taxon>Actinomycetota</taxon>
        <taxon>Actinomycetes</taxon>
        <taxon>Kitasatosporales</taxon>
        <taxon>Streptomycetaceae</taxon>
        <taxon>Streptomyces</taxon>
    </lineage>
</organism>
<gene>
    <name evidence="10" type="ORF">JK364_45390</name>
</gene>